<dbReference type="Pfam" id="PF07714">
    <property type="entry name" value="PK_Tyr_Ser-Thr"/>
    <property type="match status" value="1"/>
</dbReference>
<name>A0A6A3CZY0_HIBSY</name>
<dbReference type="GO" id="GO:0005524">
    <property type="term" value="F:ATP binding"/>
    <property type="evidence" value="ECO:0007669"/>
    <property type="project" value="InterPro"/>
</dbReference>
<sequence>MSTRAVGTIGYIDPEYCVSNVLTTKSDVYGFGVVLLELLAGRKAVFRNEEDGTGPTAVVEYAIPGLSAGDLRAVIDRMVRVPEIHEAEAVELMAYTAMQCVNLEGKERPNMIDIVANLEKPLSL</sequence>
<dbReference type="InterPro" id="IPR000719">
    <property type="entry name" value="Prot_kinase_dom"/>
</dbReference>
<dbReference type="SUPFAM" id="SSF56112">
    <property type="entry name" value="Protein kinase-like (PK-like)"/>
    <property type="match status" value="1"/>
</dbReference>
<dbReference type="AlphaFoldDB" id="A0A6A3CZY0"/>
<dbReference type="EMBL" id="VEPZ02000060">
    <property type="protein sequence ID" value="KAE8734860.1"/>
    <property type="molecule type" value="Genomic_DNA"/>
</dbReference>
<accession>A0A6A3CZY0</accession>
<reference evidence="2" key="1">
    <citation type="submission" date="2019-09" db="EMBL/GenBank/DDBJ databases">
        <title>Draft genome information of white flower Hibiscus syriacus.</title>
        <authorList>
            <person name="Kim Y.-M."/>
        </authorList>
    </citation>
    <scope>NUCLEOTIDE SEQUENCE [LARGE SCALE GENOMIC DNA]</scope>
    <source>
        <strain evidence="2">YM2019G1</strain>
    </source>
</reference>
<proteinExistence type="predicted"/>
<protein>
    <recommendedName>
        <fullName evidence="1">Protein kinase domain-containing protein</fullName>
    </recommendedName>
</protein>
<dbReference type="InterPro" id="IPR001245">
    <property type="entry name" value="Ser-Thr/Tyr_kinase_cat_dom"/>
</dbReference>
<dbReference type="PROSITE" id="PS50011">
    <property type="entry name" value="PROTEIN_KINASE_DOM"/>
    <property type="match status" value="1"/>
</dbReference>
<dbReference type="Gene3D" id="1.10.510.10">
    <property type="entry name" value="Transferase(Phosphotransferase) domain 1"/>
    <property type="match status" value="1"/>
</dbReference>
<evidence type="ECO:0000313" key="2">
    <source>
        <dbReference type="EMBL" id="KAE8734860.1"/>
    </source>
</evidence>
<dbReference type="InterPro" id="IPR011009">
    <property type="entry name" value="Kinase-like_dom_sf"/>
</dbReference>
<dbReference type="Proteomes" id="UP000436088">
    <property type="component" value="Unassembled WGS sequence"/>
</dbReference>
<organism evidence="2 3">
    <name type="scientific">Hibiscus syriacus</name>
    <name type="common">Rose of Sharon</name>
    <dbReference type="NCBI Taxonomy" id="106335"/>
    <lineage>
        <taxon>Eukaryota</taxon>
        <taxon>Viridiplantae</taxon>
        <taxon>Streptophyta</taxon>
        <taxon>Embryophyta</taxon>
        <taxon>Tracheophyta</taxon>
        <taxon>Spermatophyta</taxon>
        <taxon>Magnoliopsida</taxon>
        <taxon>eudicotyledons</taxon>
        <taxon>Gunneridae</taxon>
        <taxon>Pentapetalae</taxon>
        <taxon>rosids</taxon>
        <taxon>malvids</taxon>
        <taxon>Malvales</taxon>
        <taxon>Malvaceae</taxon>
        <taxon>Malvoideae</taxon>
        <taxon>Hibiscus</taxon>
    </lineage>
</organism>
<dbReference type="PANTHER" id="PTHR46146">
    <property type="entry name" value="SERINE/THREONINE-PROTEIN KINASE-LIKE PROTEIN CCR4"/>
    <property type="match status" value="1"/>
</dbReference>
<dbReference type="PANTHER" id="PTHR46146:SF1">
    <property type="entry name" value="SERINE_THREONINE-PROTEIN KINASE-LIKE PROTEIN CCR3"/>
    <property type="match status" value="1"/>
</dbReference>
<keyword evidence="3" id="KW-1185">Reference proteome</keyword>
<dbReference type="GO" id="GO:0004672">
    <property type="term" value="F:protein kinase activity"/>
    <property type="evidence" value="ECO:0007669"/>
    <property type="project" value="InterPro"/>
</dbReference>
<feature type="domain" description="Protein kinase" evidence="1">
    <location>
        <begin position="1"/>
        <end position="123"/>
    </location>
</feature>
<comment type="caution">
    <text evidence="2">The sequence shown here is derived from an EMBL/GenBank/DDBJ whole genome shotgun (WGS) entry which is preliminary data.</text>
</comment>
<evidence type="ECO:0000313" key="3">
    <source>
        <dbReference type="Proteomes" id="UP000436088"/>
    </source>
</evidence>
<evidence type="ECO:0000259" key="1">
    <source>
        <dbReference type="PROSITE" id="PS50011"/>
    </source>
</evidence>
<gene>
    <name evidence="2" type="ORF">F3Y22_tig00000715pilonHSYRG00407</name>
</gene>